<dbReference type="EMBL" id="CP002614">
    <property type="protein sequence ID" value="AEF07724.1"/>
    <property type="molecule type" value="Genomic_DNA"/>
</dbReference>
<organism evidence="1 2">
    <name type="scientific">Salmonella typhimurium (strain ATCC 68169 / UK-1)</name>
    <dbReference type="NCBI Taxonomy" id="990282"/>
    <lineage>
        <taxon>Bacteria</taxon>
        <taxon>Pseudomonadati</taxon>
        <taxon>Pseudomonadota</taxon>
        <taxon>Gammaproteobacteria</taxon>
        <taxon>Enterobacterales</taxon>
        <taxon>Enterobacteriaceae</taxon>
        <taxon>Salmonella</taxon>
    </lineage>
</organism>
<dbReference type="Proteomes" id="UP000008278">
    <property type="component" value="Chromosome"/>
</dbReference>
<reference evidence="1 2" key="1">
    <citation type="journal article" date="2011" name="J. Bacteriol.">
        <title>Complete genome sequence of the universal killer Salmonella enterica serovar typhimurium UK-1 (ATCC 68169).</title>
        <authorList>
            <person name="Luo Y."/>
            <person name="Kong Q."/>
            <person name="Yang J."/>
            <person name="Golden G."/>
            <person name="Wanda S.Y."/>
            <person name="Jensen R.V."/>
            <person name="Ernst P.B."/>
            <person name="Curtiss R.III."/>
        </authorList>
    </citation>
    <scope>NUCLEOTIDE SEQUENCE [LARGE SCALE GENOMIC DNA]</scope>
    <source>
        <strain evidence="2">ATCC 68169 / UK-1</strain>
    </source>
</reference>
<evidence type="ECO:0000313" key="2">
    <source>
        <dbReference type="Proteomes" id="UP000008278"/>
    </source>
</evidence>
<name>A0A6C7ARM7_SALTU</name>
<sequence>MVKFAIYNSARLLSKKICTRYLFISVLDNERQEKHDAA</sequence>
<evidence type="ECO:0000313" key="1">
    <source>
        <dbReference type="EMBL" id="AEF07724.1"/>
    </source>
</evidence>
<protein>
    <submittedName>
        <fullName evidence="1">Uncharacterized protein</fullName>
    </submittedName>
</protein>
<proteinExistence type="predicted"/>
<accession>A0A6C7ARM7</accession>
<dbReference type="AlphaFoldDB" id="A0A6C7ARM7"/>
<gene>
    <name evidence="1" type="ordered locus">STMUK_1827</name>
</gene>
<dbReference type="KEGG" id="sej:STMUK_1827"/>